<reference evidence="1" key="1">
    <citation type="journal article" date="2021" name="Nat. Commun.">
        <title>Genetic determinants of endophytism in the Arabidopsis root mycobiome.</title>
        <authorList>
            <person name="Mesny F."/>
            <person name="Miyauchi S."/>
            <person name="Thiergart T."/>
            <person name="Pickel B."/>
            <person name="Atanasova L."/>
            <person name="Karlsson M."/>
            <person name="Huettel B."/>
            <person name="Barry K.W."/>
            <person name="Haridas S."/>
            <person name="Chen C."/>
            <person name="Bauer D."/>
            <person name="Andreopoulos W."/>
            <person name="Pangilinan J."/>
            <person name="LaButti K."/>
            <person name="Riley R."/>
            <person name="Lipzen A."/>
            <person name="Clum A."/>
            <person name="Drula E."/>
            <person name="Henrissat B."/>
            <person name="Kohler A."/>
            <person name="Grigoriev I.V."/>
            <person name="Martin F.M."/>
            <person name="Hacquard S."/>
        </authorList>
    </citation>
    <scope>NUCLEOTIDE SEQUENCE</scope>
    <source>
        <strain evidence="1">MPI-CAGE-CH-0235</strain>
    </source>
</reference>
<dbReference type="OrthoDB" id="5423360at2759"/>
<dbReference type="EMBL" id="JAGPNK010000046">
    <property type="protein sequence ID" value="KAH7302922.1"/>
    <property type="molecule type" value="Genomic_DNA"/>
</dbReference>
<evidence type="ECO:0000313" key="1">
    <source>
        <dbReference type="EMBL" id="KAH7302922.1"/>
    </source>
</evidence>
<sequence length="496" mass="56194">MFAVFKRLLYSLGFTGAGYYAAVRKKQPIPKLQPPVVRLGGISYVALAHDIPELQKCKLNDLLPDEYRPVVVVSIDKNSSYATLPDWVETTEDDVFSRYFLTDTVIVQGSRQDVERLRRSWPTSSSWHPTQFLSVPTPKRLLPNGPYFLGAGLRLYQAWRLYPDTQGSFVTPLLPTTVGAELSSYDFRPLEVRFDDIWTAVAVPSRLYSERSQSKPLAGLRFSIKDNFKLSGTISTQSNRAWCELYRILSRNIEGMQMLVKQTISSAQIENANASRPTEILYPEDFFPMENPEQQALVERFIGDLESAIGIKATKISISERWRVSPPQEAGGRSIQEFLDKVAYNPFYYDGYHEYDAFRKQYKETFGKPVYVGPYMRWKWDRGFEVTEDMKSKSMEDVEIYRRWFEQNILHSTPNGGTSAIMLIPCGSSGPKYLGHIPYDSRVTKCEEQLPVVGSIIGAPGSDLLLTNLARDALEKAGRPTTVLTGRNMFSAGVEG</sequence>
<name>A0A8K0SCH9_9HYPO</name>
<dbReference type="Proteomes" id="UP000813444">
    <property type="component" value="Unassembled WGS sequence"/>
</dbReference>
<dbReference type="SUPFAM" id="SSF75304">
    <property type="entry name" value="Amidase signature (AS) enzymes"/>
    <property type="match status" value="1"/>
</dbReference>
<organism evidence="1 2">
    <name type="scientific">Stachybotrys elegans</name>
    <dbReference type="NCBI Taxonomy" id="80388"/>
    <lineage>
        <taxon>Eukaryota</taxon>
        <taxon>Fungi</taxon>
        <taxon>Dikarya</taxon>
        <taxon>Ascomycota</taxon>
        <taxon>Pezizomycotina</taxon>
        <taxon>Sordariomycetes</taxon>
        <taxon>Hypocreomycetidae</taxon>
        <taxon>Hypocreales</taxon>
        <taxon>Stachybotryaceae</taxon>
        <taxon>Stachybotrys</taxon>
    </lineage>
</organism>
<dbReference type="InterPro" id="IPR036928">
    <property type="entry name" value="AS_sf"/>
</dbReference>
<keyword evidence="2" id="KW-1185">Reference proteome</keyword>
<accession>A0A8K0SCH9</accession>
<proteinExistence type="predicted"/>
<comment type="caution">
    <text evidence="1">The sequence shown here is derived from an EMBL/GenBank/DDBJ whole genome shotgun (WGS) entry which is preliminary data.</text>
</comment>
<dbReference type="AlphaFoldDB" id="A0A8K0SCH9"/>
<evidence type="ECO:0000313" key="2">
    <source>
        <dbReference type="Proteomes" id="UP000813444"/>
    </source>
</evidence>
<gene>
    <name evidence="1" type="ORF">B0I35DRAFT_455416</name>
</gene>
<evidence type="ECO:0008006" key="3">
    <source>
        <dbReference type="Google" id="ProtNLM"/>
    </source>
</evidence>
<protein>
    <recommendedName>
        <fullName evidence="3">Amidase domain-containing protein</fullName>
    </recommendedName>
</protein>